<proteinExistence type="predicted"/>
<keyword evidence="3" id="KW-1185">Reference proteome</keyword>
<reference evidence="2" key="1">
    <citation type="submission" date="2020-09" db="EMBL/GenBank/DDBJ databases">
        <title>Genome-Enabled Discovery of Anthraquinone Biosynthesis in Senna tora.</title>
        <authorList>
            <person name="Kang S.-H."/>
            <person name="Pandey R.P."/>
            <person name="Lee C.-M."/>
            <person name="Sim J.-S."/>
            <person name="Jeong J.-T."/>
            <person name="Choi B.-S."/>
            <person name="Jung M."/>
            <person name="Ginzburg D."/>
            <person name="Zhao K."/>
            <person name="Won S.Y."/>
            <person name="Oh T.-J."/>
            <person name="Yu Y."/>
            <person name="Kim N.-H."/>
            <person name="Lee O.R."/>
            <person name="Lee T.-H."/>
            <person name="Bashyal P."/>
            <person name="Kim T.-S."/>
            <person name="Lee W.-H."/>
            <person name="Kawkins C."/>
            <person name="Kim C.-K."/>
            <person name="Kim J.S."/>
            <person name="Ahn B.O."/>
            <person name="Rhee S.Y."/>
            <person name="Sohng J.K."/>
        </authorList>
    </citation>
    <scope>NUCLEOTIDE SEQUENCE</scope>
    <source>
        <tissue evidence="2">Leaf</tissue>
    </source>
</reference>
<evidence type="ECO:0000256" key="1">
    <source>
        <dbReference type="SAM" id="MobiDB-lite"/>
    </source>
</evidence>
<evidence type="ECO:0000313" key="3">
    <source>
        <dbReference type="Proteomes" id="UP000634136"/>
    </source>
</evidence>
<dbReference type="Proteomes" id="UP000634136">
    <property type="component" value="Unassembled WGS sequence"/>
</dbReference>
<dbReference type="AlphaFoldDB" id="A0A834SKQ4"/>
<protein>
    <submittedName>
        <fullName evidence="2">ACT domain-containing protein ACR9</fullName>
    </submittedName>
</protein>
<organism evidence="2 3">
    <name type="scientific">Senna tora</name>
    <dbReference type="NCBI Taxonomy" id="362788"/>
    <lineage>
        <taxon>Eukaryota</taxon>
        <taxon>Viridiplantae</taxon>
        <taxon>Streptophyta</taxon>
        <taxon>Embryophyta</taxon>
        <taxon>Tracheophyta</taxon>
        <taxon>Spermatophyta</taxon>
        <taxon>Magnoliopsida</taxon>
        <taxon>eudicotyledons</taxon>
        <taxon>Gunneridae</taxon>
        <taxon>Pentapetalae</taxon>
        <taxon>rosids</taxon>
        <taxon>fabids</taxon>
        <taxon>Fabales</taxon>
        <taxon>Fabaceae</taxon>
        <taxon>Caesalpinioideae</taxon>
        <taxon>Cassia clade</taxon>
        <taxon>Senna</taxon>
    </lineage>
</organism>
<accession>A0A834SKQ4</accession>
<comment type="caution">
    <text evidence="2">The sequence shown here is derived from an EMBL/GenBank/DDBJ whole genome shotgun (WGS) entry which is preliminary data.</text>
</comment>
<gene>
    <name evidence="2" type="ORF">G2W53_037643</name>
</gene>
<sequence length="75" mass="8523">MIRGISSHLQTSTHSCVRIEVGAPQLAQETEKRYPDSVHTQDQPTEVHSKHMIPAEQHPIFHMSHPVAFLYARVP</sequence>
<feature type="region of interest" description="Disordered" evidence="1">
    <location>
        <begin position="28"/>
        <end position="48"/>
    </location>
</feature>
<name>A0A834SKQ4_9FABA</name>
<evidence type="ECO:0000313" key="2">
    <source>
        <dbReference type="EMBL" id="KAF7805482.1"/>
    </source>
</evidence>
<dbReference type="EMBL" id="JAAIUW010000012">
    <property type="protein sequence ID" value="KAF7805482.1"/>
    <property type="molecule type" value="Genomic_DNA"/>
</dbReference>